<dbReference type="OrthoDB" id="4309709at2"/>
<dbReference type="Proteomes" id="UP000318416">
    <property type="component" value="Unassembled WGS sequence"/>
</dbReference>
<dbReference type="GO" id="GO:0004519">
    <property type="term" value="F:endonuclease activity"/>
    <property type="evidence" value="ECO:0007669"/>
    <property type="project" value="UniProtKB-KW"/>
</dbReference>
<dbReference type="PANTHER" id="PTHR35400:SF3">
    <property type="entry name" value="SLL1072 PROTEIN"/>
    <property type="match status" value="1"/>
</dbReference>
<sequence length="198" mass="21106">MSAAAVEHPFEQPTLLEAADMISSQLPGHRVEIIGGQIAVTPPANASHSRALTLIMAALLAAGLDGEESQVLQAVGLWLPDGPTAYAVPDLAVVDADIEDHLLEYNCYDPAVFRLVLEVTSSTYLQDLKVKPGVYAGAGVPVYVIVDRRNRKVMVLTEPSNGEYRVQAIHHPGQFFTLPASIGAAVTLDVDSILGPEK</sequence>
<organism evidence="2 3">
    <name type="scientific">Kitasatospora atroaurantiaca</name>
    <dbReference type="NCBI Taxonomy" id="285545"/>
    <lineage>
        <taxon>Bacteria</taxon>
        <taxon>Bacillati</taxon>
        <taxon>Actinomycetota</taxon>
        <taxon>Actinomycetes</taxon>
        <taxon>Kitasatosporales</taxon>
        <taxon>Streptomycetaceae</taxon>
        <taxon>Kitasatospora</taxon>
    </lineage>
</organism>
<keyword evidence="2" id="KW-0378">Hydrolase</keyword>
<comment type="caution">
    <text evidence="2">The sequence shown here is derived from an EMBL/GenBank/DDBJ whole genome shotgun (WGS) entry which is preliminary data.</text>
</comment>
<dbReference type="RefSeq" id="WP_145795451.1">
    <property type="nucleotide sequence ID" value="NZ_BAAABR010000047.1"/>
</dbReference>
<keyword evidence="2" id="KW-0540">Nuclease</keyword>
<name>A0A561EZ20_9ACTN</name>
<dbReference type="PANTHER" id="PTHR35400">
    <property type="entry name" value="SLR1083 PROTEIN"/>
    <property type="match status" value="1"/>
</dbReference>
<dbReference type="SUPFAM" id="SSF52980">
    <property type="entry name" value="Restriction endonuclease-like"/>
    <property type="match status" value="1"/>
</dbReference>
<accession>A0A561EZ20</accession>
<dbReference type="InterPro" id="IPR011335">
    <property type="entry name" value="Restrct_endonuc-II-like"/>
</dbReference>
<dbReference type="AlphaFoldDB" id="A0A561EZ20"/>
<feature type="domain" description="Putative restriction endonuclease" evidence="1">
    <location>
        <begin position="27"/>
        <end position="190"/>
    </location>
</feature>
<reference evidence="2 3" key="1">
    <citation type="submission" date="2019-06" db="EMBL/GenBank/DDBJ databases">
        <title>Sequencing the genomes of 1000 actinobacteria strains.</title>
        <authorList>
            <person name="Klenk H.-P."/>
        </authorList>
    </citation>
    <scope>NUCLEOTIDE SEQUENCE [LARGE SCALE GENOMIC DNA]</scope>
    <source>
        <strain evidence="2 3">DSM 41649</strain>
    </source>
</reference>
<evidence type="ECO:0000313" key="2">
    <source>
        <dbReference type="EMBL" id="TWE20847.1"/>
    </source>
</evidence>
<dbReference type="EMBL" id="VIVR01000001">
    <property type="protein sequence ID" value="TWE20847.1"/>
    <property type="molecule type" value="Genomic_DNA"/>
</dbReference>
<keyword evidence="3" id="KW-1185">Reference proteome</keyword>
<protein>
    <submittedName>
        <fullName evidence="2">Uma2 family endonuclease</fullName>
    </submittedName>
</protein>
<dbReference type="CDD" id="cd06260">
    <property type="entry name" value="DUF820-like"/>
    <property type="match status" value="1"/>
</dbReference>
<dbReference type="InterPro" id="IPR012296">
    <property type="entry name" value="Nuclease_put_TT1808"/>
</dbReference>
<dbReference type="Pfam" id="PF05685">
    <property type="entry name" value="Uma2"/>
    <property type="match status" value="1"/>
</dbReference>
<proteinExistence type="predicted"/>
<evidence type="ECO:0000313" key="3">
    <source>
        <dbReference type="Proteomes" id="UP000318416"/>
    </source>
</evidence>
<keyword evidence="2" id="KW-0255">Endonuclease</keyword>
<dbReference type="InterPro" id="IPR008538">
    <property type="entry name" value="Uma2"/>
</dbReference>
<dbReference type="Gene3D" id="3.90.1570.10">
    <property type="entry name" value="tt1808, chain A"/>
    <property type="match status" value="1"/>
</dbReference>
<gene>
    <name evidence="2" type="ORF">FB465_6006</name>
</gene>
<evidence type="ECO:0000259" key="1">
    <source>
        <dbReference type="Pfam" id="PF05685"/>
    </source>
</evidence>